<dbReference type="Pfam" id="PF15908">
    <property type="entry name" value="HMMR_C"/>
    <property type="match status" value="1"/>
</dbReference>
<feature type="compositionally biased region" description="Polar residues" evidence="5">
    <location>
        <begin position="365"/>
        <end position="374"/>
    </location>
</feature>
<evidence type="ECO:0000256" key="3">
    <source>
        <dbReference type="ARBA" id="ARBA00023212"/>
    </source>
</evidence>
<feature type="domain" description="Hyaluronan-mediated motility receptor C-terminal" evidence="6">
    <location>
        <begin position="259"/>
        <end position="338"/>
    </location>
</feature>
<protein>
    <submittedName>
        <fullName evidence="9">Hyaluronan-mediated motility receptor</fullName>
    </submittedName>
</protein>
<dbReference type="EMBL" id="CAMXCT020006756">
    <property type="protein sequence ID" value="CAL1172904.1"/>
    <property type="molecule type" value="Genomic_DNA"/>
</dbReference>
<evidence type="ECO:0000256" key="1">
    <source>
        <dbReference type="ARBA" id="ARBA00004186"/>
    </source>
</evidence>
<evidence type="ECO:0000313" key="10">
    <source>
        <dbReference type="Proteomes" id="UP001152797"/>
    </source>
</evidence>
<dbReference type="InterPro" id="IPR031794">
    <property type="entry name" value="HMMR_C"/>
</dbReference>
<evidence type="ECO:0000256" key="4">
    <source>
        <dbReference type="SAM" id="Coils"/>
    </source>
</evidence>
<evidence type="ECO:0000313" key="9">
    <source>
        <dbReference type="EMBL" id="CAL4806841.1"/>
    </source>
</evidence>
<proteinExistence type="predicted"/>
<keyword evidence="9" id="KW-0675">Receptor</keyword>
<dbReference type="Proteomes" id="UP001152797">
    <property type="component" value="Unassembled WGS sequence"/>
</dbReference>
<sequence length="443" mass="50665">MVPAMFSTSVLERRKSLDPEMVRQLEVSEGIFVDKENRPPKAGNGAIKEAVKVKDLGDWWLQQRRVDELQQQQSLEERRVSRDGAKGQWQRRCEELEAESQAQAKELSQLKDQLKREEEQRKAQAERFQLILKGSEAVDRLAGLQKLQEQMQKLQEKSSMQEEELEALTRTKKDAEQRSLHSLCTQTDAEESEAVVHQLQEELKTVKAEAEVRTKCYRQVQEELQRECDTWQRRAQALEVVPKSEGCKACETLLAEGRELSSTVAMLKEQCENLEVENQSLRSKVDSLQENLEYVSSSHAELAGHANHRQKIRHTIQLKTDRDNTREENFRLKQRIRQLEAGRNSQGIINAVAGFSGATPDPKTPTASQRSKSGFRQPRFSGLETNRDAKEMMKIQQLEHQLERNRNNVMHFLVLIERAVAQGDGAASDAATLLGALRSRFLS</sequence>
<evidence type="ECO:0000313" key="8">
    <source>
        <dbReference type="EMBL" id="CAL1172904.1"/>
    </source>
</evidence>
<reference evidence="7" key="1">
    <citation type="submission" date="2022-10" db="EMBL/GenBank/DDBJ databases">
        <authorList>
            <person name="Chen Y."/>
            <person name="Dougan E. K."/>
            <person name="Chan C."/>
            <person name="Rhodes N."/>
            <person name="Thang M."/>
        </authorList>
    </citation>
    <scope>NUCLEOTIDE SEQUENCE</scope>
</reference>
<evidence type="ECO:0000256" key="5">
    <source>
        <dbReference type="SAM" id="MobiDB-lite"/>
    </source>
</evidence>
<keyword evidence="2" id="KW-0963">Cytoplasm</keyword>
<feature type="region of interest" description="Disordered" evidence="5">
    <location>
        <begin position="353"/>
        <end position="385"/>
    </location>
</feature>
<gene>
    <name evidence="7" type="ORF">C1SCF055_LOCUS44024</name>
</gene>
<evidence type="ECO:0000256" key="2">
    <source>
        <dbReference type="ARBA" id="ARBA00022490"/>
    </source>
</evidence>
<dbReference type="AlphaFoldDB" id="A0A9P1GR49"/>
<keyword evidence="10" id="KW-1185">Reference proteome</keyword>
<organism evidence="7">
    <name type="scientific">Cladocopium goreaui</name>
    <dbReference type="NCBI Taxonomy" id="2562237"/>
    <lineage>
        <taxon>Eukaryota</taxon>
        <taxon>Sar</taxon>
        <taxon>Alveolata</taxon>
        <taxon>Dinophyceae</taxon>
        <taxon>Suessiales</taxon>
        <taxon>Symbiodiniaceae</taxon>
        <taxon>Cladocopium</taxon>
    </lineage>
</organism>
<dbReference type="GO" id="GO:0005819">
    <property type="term" value="C:spindle"/>
    <property type="evidence" value="ECO:0007669"/>
    <property type="project" value="UniProtKB-SubCell"/>
</dbReference>
<keyword evidence="4" id="KW-0175">Coiled coil</keyword>
<name>A0A9P1GR49_9DINO</name>
<dbReference type="EMBL" id="CAMXCT030006756">
    <property type="protein sequence ID" value="CAL4806841.1"/>
    <property type="molecule type" value="Genomic_DNA"/>
</dbReference>
<feature type="coiled-coil region" evidence="4">
    <location>
        <begin position="86"/>
        <end position="291"/>
    </location>
</feature>
<keyword evidence="3" id="KW-0206">Cytoskeleton</keyword>
<reference evidence="8" key="2">
    <citation type="submission" date="2024-04" db="EMBL/GenBank/DDBJ databases">
        <authorList>
            <person name="Chen Y."/>
            <person name="Shah S."/>
            <person name="Dougan E. K."/>
            <person name="Thang M."/>
            <person name="Chan C."/>
        </authorList>
    </citation>
    <scope>NUCLEOTIDE SEQUENCE [LARGE SCALE GENOMIC DNA]</scope>
</reference>
<evidence type="ECO:0000259" key="6">
    <source>
        <dbReference type="Pfam" id="PF15908"/>
    </source>
</evidence>
<comment type="subcellular location">
    <subcellularLocation>
        <location evidence="1">Cytoplasm</location>
        <location evidence="1">Cytoskeleton</location>
        <location evidence="1">Spindle</location>
    </subcellularLocation>
</comment>
<evidence type="ECO:0000313" key="7">
    <source>
        <dbReference type="EMBL" id="CAI4019529.1"/>
    </source>
</evidence>
<comment type="caution">
    <text evidence="7">The sequence shown here is derived from an EMBL/GenBank/DDBJ whole genome shotgun (WGS) entry which is preliminary data.</text>
</comment>
<dbReference type="EMBL" id="CAMXCT010006756">
    <property type="protein sequence ID" value="CAI4019529.1"/>
    <property type="molecule type" value="Genomic_DNA"/>
</dbReference>
<dbReference type="OrthoDB" id="261831at2759"/>
<accession>A0A9P1GR49</accession>